<reference evidence="1" key="1">
    <citation type="journal article" date="2022" name="G3 (Bethesda)">
        <title>High quality genome of the basidiomycete yeast Dioszegia hungarica PDD-24b-2 isolated from cloud water.</title>
        <authorList>
            <person name="Jarrige D."/>
            <person name="Haridas S."/>
            <person name="Bleykasten-Grosshans C."/>
            <person name="Joly M."/>
            <person name="Nadalig T."/>
            <person name="Sancelme M."/>
            <person name="Vuilleumier S."/>
            <person name="Grigoriev I.V."/>
            <person name="Amato P."/>
            <person name="Bringel F."/>
        </authorList>
    </citation>
    <scope>NUCLEOTIDE SEQUENCE</scope>
    <source>
        <strain evidence="1">PDD-24b-2</strain>
    </source>
</reference>
<gene>
    <name evidence="1" type="ORF">MKK02DRAFT_39872</name>
</gene>
<keyword evidence="2" id="KW-1185">Reference proteome</keyword>
<sequence length="512" mass="54313">MTTTPASRDSAKSILKAAHELLQPPSALPTDRLELGRRVQASWRALPESWNEGLTTIAKDLGEVNGGSGSAEEELEEIGTSITRSASPRKQGAVDLLVGLRCLDLLVGLQAILIREFWPAEVRGGEARDFILGTADLRLLRLLLAQSLSLLSTCSNRYLASLHSSGATSPNADPPLKAILVALLSLLRPTPPPPSPGPSAPRHLPPTTITQLLITSHLPAILLSAVTLGYTPSVRPEVHVDVRRSFLATLATLPPSQALLALSGSLGLTAKPSRISSTADPSSTTFISGPAYPAYISSTIRKQLSAQLLRPTGPRGLLLSLFGERALSDAEPVEEKKVQHAIETLRRIPGGVEEERYVQHVIMECLDLLAPPAGTGKPAPRAFKAVAAGVIGVWLGKEAAGEALRAAFGVIDVGEEGKQQRAIATLEMLIGYTDPAHLPALLDLVVRPILPALELLAHPLSPVQRIEETSTAATAIPSEVEEEAGRHTAELAREVLETYERVTGPREGVGGV</sequence>
<comment type="caution">
    <text evidence="1">The sequence shown here is derived from an EMBL/GenBank/DDBJ whole genome shotgun (WGS) entry which is preliminary data.</text>
</comment>
<dbReference type="GeneID" id="77730023"/>
<dbReference type="RefSeq" id="XP_052949334.1">
    <property type="nucleotide sequence ID" value="XM_053090818.1"/>
</dbReference>
<protein>
    <submittedName>
        <fullName evidence="1">Uncharacterized protein</fullName>
    </submittedName>
</protein>
<dbReference type="AlphaFoldDB" id="A0AA38HE29"/>
<dbReference type="Proteomes" id="UP001164286">
    <property type="component" value="Unassembled WGS sequence"/>
</dbReference>
<accession>A0AA38HE29</accession>
<organism evidence="1 2">
    <name type="scientific">Dioszegia hungarica</name>
    <dbReference type="NCBI Taxonomy" id="4972"/>
    <lineage>
        <taxon>Eukaryota</taxon>
        <taxon>Fungi</taxon>
        <taxon>Dikarya</taxon>
        <taxon>Basidiomycota</taxon>
        <taxon>Agaricomycotina</taxon>
        <taxon>Tremellomycetes</taxon>
        <taxon>Tremellales</taxon>
        <taxon>Bulleribasidiaceae</taxon>
        <taxon>Dioszegia</taxon>
    </lineage>
</organism>
<proteinExistence type="predicted"/>
<evidence type="ECO:0000313" key="2">
    <source>
        <dbReference type="Proteomes" id="UP001164286"/>
    </source>
</evidence>
<evidence type="ECO:0000313" key="1">
    <source>
        <dbReference type="EMBL" id="KAI9639557.1"/>
    </source>
</evidence>
<dbReference type="EMBL" id="JAKWFO010000001">
    <property type="protein sequence ID" value="KAI9639557.1"/>
    <property type="molecule type" value="Genomic_DNA"/>
</dbReference>
<name>A0AA38HE29_9TREE</name>